<evidence type="ECO:0000256" key="7">
    <source>
        <dbReference type="SAM" id="SignalP"/>
    </source>
</evidence>
<evidence type="ECO:0000256" key="3">
    <source>
        <dbReference type="ARBA" id="ARBA00022825"/>
    </source>
</evidence>
<feature type="signal peptide" evidence="7">
    <location>
        <begin position="1"/>
        <end position="16"/>
    </location>
</feature>
<dbReference type="SUPFAM" id="SSF50494">
    <property type="entry name" value="Trypsin-like serine proteases"/>
    <property type="match status" value="1"/>
</dbReference>
<dbReference type="InterPro" id="IPR050127">
    <property type="entry name" value="Serine_Proteases_S1"/>
</dbReference>
<dbReference type="PANTHER" id="PTHR24264:SF7">
    <property type="entry name" value="TRYPSIN-2-LIKE"/>
    <property type="match status" value="1"/>
</dbReference>
<dbReference type="EC" id="3.4.21.4" evidence="6"/>
<evidence type="ECO:0000256" key="4">
    <source>
        <dbReference type="ARBA" id="ARBA00023157"/>
    </source>
</evidence>
<dbReference type="CDD" id="cd00190">
    <property type="entry name" value="Tryp_SPc"/>
    <property type="match status" value="1"/>
</dbReference>
<keyword evidence="4" id="KW-1015">Disulfide bond</keyword>
<dbReference type="Pfam" id="PF00089">
    <property type="entry name" value="Trypsin"/>
    <property type="match status" value="1"/>
</dbReference>
<evidence type="ECO:0000256" key="1">
    <source>
        <dbReference type="ARBA" id="ARBA00022670"/>
    </source>
</evidence>
<name>A0A9D3PH28_MEGAT</name>
<evidence type="ECO:0000313" key="10">
    <source>
        <dbReference type="Proteomes" id="UP001046870"/>
    </source>
</evidence>
<dbReference type="InterPro" id="IPR001254">
    <property type="entry name" value="Trypsin_dom"/>
</dbReference>
<comment type="catalytic activity">
    <reaction evidence="5">
        <text>Preferential cleavage: Arg-|-Xaa, Lys-|-Xaa.</text>
        <dbReference type="EC" id="3.4.21.4"/>
    </reaction>
</comment>
<accession>A0A9D3PH28</accession>
<protein>
    <recommendedName>
        <fullName evidence="6">trypsin</fullName>
        <ecNumber evidence="6">3.4.21.4</ecNumber>
    </recommendedName>
</protein>
<gene>
    <name evidence="9" type="ORF">MATL_G00226620</name>
</gene>
<dbReference type="PANTHER" id="PTHR24264">
    <property type="entry name" value="TRYPSIN-RELATED"/>
    <property type="match status" value="1"/>
</dbReference>
<evidence type="ECO:0000256" key="5">
    <source>
        <dbReference type="ARBA" id="ARBA00036320"/>
    </source>
</evidence>
<dbReference type="Proteomes" id="UP001046870">
    <property type="component" value="Chromosome 20"/>
</dbReference>
<dbReference type="InterPro" id="IPR009003">
    <property type="entry name" value="Peptidase_S1_PA"/>
</dbReference>
<organism evidence="9 10">
    <name type="scientific">Megalops atlanticus</name>
    <name type="common">Tarpon</name>
    <name type="synonym">Clupea gigantea</name>
    <dbReference type="NCBI Taxonomy" id="7932"/>
    <lineage>
        <taxon>Eukaryota</taxon>
        <taxon>Metazoa</taxon>
        <taxon>Chordata</taxon>
        <taxon>Craniata</taxon>
        <taxon>Vertebrata</taxon>
        <taxon>Euteleostomi</taxon>
        <taxon>Actinopterygii</taxon>
        <taxon>Neopterygii</taxon>
        <taxon>Teleostei</taxon>
        <taxon>Elopiformes</taxon>
        <taxon>Megalopidae</taxon>
        <taxon>Megalops</taxon>
    </lineage>
</organism>
<keyword evidence="10" id="KW-1185">Reference proteome</keyword>
<dbReference type="OrthoDB" id="6380398at2759"/>
<dbReference type="PRINTS" id="PR00722">
    <property type="entry name" value="CHYMOTRYPSIN"/>
</dbReference>
<dbReference type="FunFam" id="2.40.10.10:FF:000166">
    <property type="entry name" value="Trypsin"/>
    <property type="match status" value="1"/>
</dbReference>
<dbReference type="InterPro" id="IPR043504">
    <property type="entry name" value="Peptidase_S1_PA_chymotrypsin"/>
</dbReference>
<comment type="caution">
    <text evidence="9">The sequence shown here is derived from an EMBL/GenBank/DDBJ whole genome shotgun (WGS) entry which is preliminary data.</text>
</comment>
<keyword evidence="3" id="KW-0720">Serine protease</keyword>
<dbReference type="GO" id="GO:0004252">
    <property type="term" value="F:serine-type endopeptidase activity"/>
    <property type="evidence" value="ECO:0007669"/>
    <property type="project" value="UniProtKB-EC"/>
</dbReference>
<keyword evidence="2" id="KW-0378">Hydrolase</keyword>
<dbReference type="PROSITE" id="PS00134">
    <property type="entry name" value="TRYPSIN_HIS"/>
    <property type="match status" value="1"/>
</dbReference>
<keyword evidence="7" id="KW-0732">Signal</keyword>
<evidence type="ECO:0000259" key="8">
    <source>
        <dbReference type="PROSITE" id="PS50240"/>
    </source>
</evidence>
<dbReference type="Gene3D" id="2.40.10.10">
    <property type="entry name" value="Trypsin-like serine proteases"/>
    <property type="match status" value="1"/>
</dbReference>
<dbReference type="GO" id="GO:0006508">
    <property type="term" value="P:proteolysis"/>
    <property type="evidence" value="ECO:0007669"/>
    <property type="project" value="UniProtKB-KW"/>
</dbReference>
<sequence length="251" mass="27554">MVRILLLLPLLGLAGSNPVEVNETIIGGRDCKPHEAQYQVYVTDGEDRSVCGGSLLSSSWVLTAAHCDSPCLKVYVNIHDRDVIKHKDVQPFYVKSKTDPGYNQKTKVNDIMLIKLKKKVPSPKIVKLPTECRNYPDKAPEGKDLLLSGWGRLQGENKAKPSKLQCVKIQKAKCPEGSFVTSDTFCAGTGNQKSSSGDSGGGLVLTEKNEVYGVVKAGWPSDGLDRLTRSSWLSSHDKCRSKWDTTLDKHP</sequence>
<dbReference type="AlphaFoldDB" id="A0A9D3PH28"/>
<evidence type="ECO:0000256" key="6">
    <source>
        <dbReference type="ARBA" id="ARBA00038868"/>
    </source>
</evidence>
<evidence type="ECO:0000256" key="2">
    <source>
        <dbReference type="ARBA" id="ARBA00022801"/>
    </source>
</evidence>
<dbReference type="InterPro" id="IPR001314">
    <property type="entry name" value="Peptidase_S1A"/>
</dbReference>
<proteinExistence type="predicted"/>
<feature type="chain" id="PRO_5039437176" description="trypsin" evidence="7">
    <location>
        <begin position="17"/>
        <end position="251"/>
    </location>
</feature>
<dbReference type="EMBL" id="JAFDVH010000020">
    <property type="protein sequence ID" value="KAG7458998.1"/>
    <property type="molecule type" value="Genomic_DNA"/>
</dbReference>
<dbReference type="PROSITE" id="PS50240">
    <property type="entry name" value="TRYPSIN_DOM"/>
    <property type="match status" value="1"/>
</dbReference>
<reference evidence="9" key="1">
    <citation type="submission" date="2021-01" db="EMBL/GenBank/DDBJ databases">
        <authorList>
            <person name="Zahm M."/>
            <person name="Roques C."/>
            <person name="Cabau C."/>
            <person name="Klopp C."/>
            <person name="Donnadieu C."/>
            <person name="Jouanno E."/>
            <person name="Lampietro C."/>
            <person name="Louis A."/>
            <person name="Herpin A."/>
            <person name="Echchiki A."/>
            <person name="Berthelot C."/>
            <person name="Parey E."/>
            <person name="Roest-Crollius H."/>
            <person name="Braasch I."/>
            <person name="Postlethwait J."/>
            <person name="Bobe J."/>
            <person name="Montfort J."/>
            <person name="Bouchez O."/>
            <person name="Begum T."/>
            <person name="Mejri S."/>
            <person name="Adams A."/>
            <person name="Chen W.-J."/>
            <person name="Guiguen Y."/>
        </authorList>
    </citation>
    <scope>NUCLEOTIDE SEQUENCE</scope>
    <source>
        <strain evidence="9">YG-15Mar2019-1</strain>
        <tissue evidence="9">Brain</tissue>
    </source>
</reference>
<dbReference type="GO" id="GO:0005615">
    <property type="term" value="C:extracellular space"/>
    <property type="evidence" value="ECO:0007669"/>
    <property type="project" value="TreeGrafter"/>
</dbReference>
<evidence type="ECO:0000313" key="9">
    <source>
        <dbReference type="EMBL" id="KAG7458998.1"/>
    </source>
</evidence>
<feature type="domain" description="Peptidase S1" evidence="8">
    <location>
        <begin position="25"/>
        <end position="243"/>
    </location>
</feature>
<dbReference type="InterPro" id="IPR018114">
    <property type="entry name" value="TRYPSIN_HIS"/>
</dbReference>
<keyword evidence="1" id="KW-0645">Protease</keyword>
<dbReference type="SMART" id="SM00020">
    <property type="entry name" value="Tryp_SPc"/>
    <property type="match status" value="1"/>
</dbReference>